<name>A0A072UTM1_MEDTR</name>
<proteinExistence type="predicted"/>
<dbReference type="Proteomes" id="UP000002051">
    <property type="component" value="Chromosome 3"/>
</dbReference>
<accession>A0A072UTM1</accession>
<organism evidence="1 3">
    <name type="scientific">Medicago truncatula</name>
    <name type="common">Barrel medic</name>
    <name type="synonym">Medicago tribuloides</name>
    <dbReference type="NCBI Taxonomy" id="3880"/>
    <lineage>
        <taxon>Eukaryota</taxon>
        <taxon>Viridiplantae</taxon>
        <taxon>Streptophyta</taxon>
        <taxon>Embryophyta</taxon>
        <taxon>Tracheophyta</taxon>
        <taxon>Spermatophyta</taxon>
        <taxon>Magnoliopsida</taxon>
        <taxon>eudicotyledons</taxon>
        <taxon>Gunneridae</taxon>
        <taxon>Pentapetalae</taxon>
        <taxon>rosids</taxon>
        <taxon>fabids</taxon>
        <taxon>Fabales</taxon>
        <taxon>Fabaceae</taxon>
        <taxon>Papilionoideae</taxon>
        <taxon>50 kb inversion clade</taxon>
        <taxon>NPAAA clade</taxon>
        <taxon>Hologalegina</taxon>
        <taxon>IRL clade</taxon>
        <taxon>Trifolieae</taxon>
        <taxon>Medicago</taxon>
    </lineage>
</organism>
<dbReference type="EMBL" id="CM001219">
    <property type="protein sequence ID" value="KEH33199.1"/>
    <property type="molecule type" value="Genomic_DNA"/>
</dbReference>
<evidence type="ECO:0000313" key="3">
    <source>
        <dbReference type="Proteomes" id="UP000002051"/>
    </source>
</evidence>
<reference evidence="1 3" key="2">
    <citation type="journal article" date="2014" name="BMC Genomics">
        <title>An improved genome release (version Mt4.0) for the model legume Medicago truncatula.</title>
        <authorList>
            <person name="Tang H."/>
            <person name="Krishnakumar V."/>
            <person name="Bidwell S."/>
            <person name="Rosen B."/>
            <person name="Chan A."/>
            <person name="Zhou S."/>
            <person name="Gentzbittel L."/>
            <person name="Childs K.L."/>
            <person name="Yandell M."/>
            <person name="Gundlach H."/>
            <person name="Mayer K.F."/>
            <person name="Schwartz D.C."/>
            <person name="Town C.D."/>
        </authorList>
    </citation>
    <scope>GENOME REANNOTATION</scope>
    <source>
        <strain evidence="1">A17</strain>
        <strain evidence="2 3">cv. Jemalong A17</strain>
    </source>
</reference>
<dbReference type="HOGENOM" id="CLU_2779638_0_0_1"/>
<dbReference type="AlphaFoldDB" id="A0A072UTM1"/>
<protein>
    <submittedName>
        <fullName evidence="1 2">Uncharacterized protein</fullName>
    </submittedName>
</protein>
<reference evidence="1 3" key="1">
    <citation type="journal article" date="2011" name="Nature">
        <title>The Medicago genome provides insight into the evolution of rhizobial symbioses.</title>
        <authorList>
            <person name="Young N.D."/>
            <person name="Debelle F."/>
            <person name="Oldroyd G.E."/>
            <person name="Geurts R."/>
            <person name="Cannon S.B."/>
            <person name="Udvardi M.K."/>
            <person name="Benedito V.A."/>
            <person name="Mayer K.F."/>
            <person name="Gouzy J."/>
            <person name="Schoof H."/>
            <person name="Van de Peer Y."/>
            <person name="Proost S."/>
            <person name="Cook D.R."/>
            <person name="Meyers B.C."/>
            <person name="Spannagl M."/>
            <person name="Cheung F."/>
            <person name="De Mita S."/>
            <person name="Krishnakumar V."/>
            <person name="Gundlach H."/>
            <person name="Zhou S."/>
            <person name="Mudge J."/>
            <person name="Bharti A.K."/>
            <person name="Murray J.D."/>
            <person name="Naoumkina M.A."/>
            <person name="Rosen B."/>
            <person name="Silverstein K.A."/>
            <person name="Tang H."/>
            <person name="Rombauts S."/>
            <person name="Zhao P.X."/>
            <person name="Zhou P."/>
            <person name="Barbe V."/>
            <person name="Bardou P."/>
            <person name="Bechner M."/>
            <person name="Bellec A."/>
            <person name="Berger A."/>
            <person name="Berges H."/>
            <person name="Bidwell S."/>
            <person name="Bisseling T."/>
            <person name="Choisne N."/>
            <person name="Couloux A."/>
            <person name="Denny R."/>
            <person name="Deshpande S."/>
            <person name="Dai X."/>
            <person name="Doyle J.J."/>
            <person name="Dudez A.M."/>
            <person name="Farmer A.D."/>
            <person name="Fouteau S."/>
            <person name="Franken C."/>
            <person name="Gibelin C."/>
            <person name="Gish J."/>
            <person name="Goldstein S."/>
            <person name="Gonzalez A.J."/>
            <person name="Green P.J."/>
            <person name="Hallab A."/>
            <person name="Hartog M."/>
            <person name="Hua A."/>
            <person name="Humphray S.J."/>
            <person name="Jeong D.H."/>
            <person name="Jing Y."/>
            <person name="Jocker A."/>
            <person name="Kenton S.M."/>
            <person name="Kim D.J."/>
            <person name="Klee K."/>
            <person name="Lai H."/>
            <person name="Lang C."/>
            <person name="Lin S."/>
            <person name="Macmil S.L."/>
            <person name="Magdelenat G."/>
            <person name="Matthews L."/>
            <person name="McCorrison J."/>
            <person name="Monaghan E.L."/>
            <person name="Mun J.H."/>
            <person name="Najar F.Z."/>
            <person name="Nicholson C."/>
            <person name="Noirot C."/>
            <person name="O'Bleness M."/>
            <person name="Paule C.R."/>
            <person name="Poulain J."/>
            <person name="Prion F."/>
            <person name="Qin B."/>
            <person name="Qu C."/>
            <person name="Retzel E.F."/>
            <person name="Riddle C."/>
            <person name="Sallet E."/>
            <person name="Samain S."/>
            <person name="Samson N."/>
            <person name="Sanders I."/>
            <person name="Saurat O."/>
            <person name="Scarpelli C."/>
            <person name="Schiex T."/>
            <person name="Segurens B."/>
            <person name="Severin A.J."/>
            <person name="Sherrier D.J."/>
            <person name="Shi R."/>
            <person name="Sims S."/>
            <person name="Singer S.R."/>
            <person name="Sinharoy S."/>
            <person name="Sterck L."/>
            <person name="Viollet A."/>
            <person name="Wang B.B."/>
            <person name="Wang K."/>
            <person name="Wang M."/>
            <person name="Wang X."/>
            <person name="Warfsmann J."/>
            <person name="Weissenbach J."/>
            <person name="White D.D."/>
            <person name="White J.D."/>
            <person name="Wiley G.B."/>
            <person name="Wincker P."/>
            <person name="Xing Y."/>
            <person name="Yang L."/>
            <person name="Yao Z."/>
            <person name="Ying F."/>
            <person name="Zhai J."/>
            <person name="Zhou L."/>
            <person name="Zuber A."/>
            <person name="Denarie J."/>
            <person name="Dixon R.A."/>
            <person name="May G.D."/>
            <person name="Schwartz D.C."/>
            <person name="Rogers J."/>
            <person name="Quetier F."/>
            <person name="Town C.D."/>
            <person name="Roe B.A."/>
        </authorList>
    </citation>
    <scope>NUCLEOTIDE SEQUENCE [LARGE SCALE GENOMIC DNA]</scope>
    <source>
        <strain evidence="1">A17</strain>
        <strain evidence="2 3">cv. Jemalong A17</strain>
    </source>
</reference>
<sequence>MKDLKRLGNNMVLVPANMFRFGFSPCPYPWLMSTIPLHNPSASTSKIEIYSKVISTKSSSNNSRRNIDC</sequence>
<dbReference type="EnsemblPlants" id="KEH33199">
    <property type="protein sequence ID" value="KEH33199"/>
    <property type="gene ID" value="MTR_3g027295"/>
</dbReference>
<evidence type="ECO:0000313" key="1">
    <source>
        <dbReference type="EMBL" id="KEH33199.1"/>
    </source>
</evidence>
<evidence type="ECO:0000313" key="2">
    <source>
        <dbReference type="EnsemblPlants" id="KEH33199"/>
    </source>
</evidence>
<reference evidence="2" key="3">
    <citation type="submission" date="2015-04" db="UniProtKB">
        <authorList>
            <consortium name="EnsemblPlants"/>
        </authorList>
    </citation>
    <scope>IDENTIFICATION</scope>
    <source>
        <strain evidence="2">cv. Jemalong A17</strain>
    </source>
</reference>
<keyword evidence="3" id="KW-1185">Reference proteome</keyword>
<gene>
    <name evidence="1" type="ordered locus">MTR_3g027295</name>
</gene>